<dbReference type="Gene3D" id="3.40.50.150">
    <property type="entry name" value="Vaccinia Virus protein VP39"/>
    <property type="match status" value="1"/>
</dbReference>
<keyword evidence="1" id="KW-0830">Ubiquinone</keyword>
<dbReference type="GO" id="GO:0061542">
    <property type="term" value="F:3-demethylubiquinol 3-O-methyltransferase activity"/>
    <property type="evidence" value="ECO:0007669"/>
    <property type="project" value="UniProtKB-EC"/>
</dbReference>
<proteinExistence type="predicted"/>
<dbReference type="Pfam" id="PF13489">
    <property type="entry name" value="Methyltransf_23"/>
    <property type="match status" value="1"/>
</dbReference>
<comment type="caution">
    <text evidence="1">The sequence shown here is derived from an EMBL/GenBank/DDBJ whole genome shotgun (WGS) entry which is preliminary data.</text>
</comment>
<keyword evidence="1" id="KW-0808">Transferase</keyword>
<dbReference type="SUPFAM" id="SSF53335">
    <property type="entry name" value="S-adenosyl-L-methionine-dependent methyltransferases"/>
    <property type="match status" value="1"/>
</dbReference>
<name>A0A1J5Q1K0_9ZZZZ</name>
<dbReference type="EC" id="2.1.1.222" evidence="1"/>
<dbReference type="GO" id="GO:0032259">
    <property type="term" value="P:methylation"/>
    <property type="evidence" value="ECO:0007669"/>
    <property type="project" value="UniProtKB-KW"/>
</dbReference>
<reference evidence="1" key="1">
    <citation type="submission" date="2016-10" db="EMBL/GenBank/DDBJ databases">
        <title>Sequence of Gallionella enrichment culture.</title>
        <authorList>
            <person name="Poehlein A."/>
            <person name="Muehling M."/>
            <person name="Daniel R."/>
        </authorList>
    </citation>
    <scope>NUCLEOTIDE SEQUENCE</scope>
</reference>
<accession>A0A1J5Q1K0</accession>
<dbReference type="AlphaFoldDB" id="A0A1J5Q1K0"/>
<dbReference type="EMBL" id="MLJW01004556">
    <property type="protein sequence ID" value="OIQ69749.1"/>
    <property type="molecule type" value="Genomic_DNA"/>
</dbReference>
<dbReference type="EC" id="2.1.1.64" evidence="1"/>
<evidence type="ECO:0000313" key="1">
    <source>
        <dbReference type="EMBL" id="OIQ69749.1"/>
    </source>
</evidence>
<sequence length="114" mass="12989">MRILDVFDRETLQKRGAADMQQNWRDMSLLDEVDYVGSATEVASLVPTELHGTFDYIVSSHNFEHLPNPIKFLQGCASLLKPGGLITMAVPDHRACFDYFRPHTVIGDWLEAYF</sequence>
<keyword evidence="1" id="KW-0489">Methyltransferase</keyword>
<dbReference type="GO" id="GO:0102208">
    <property type="term" value="F:2-polyprenyl-6-hydroxyphenol methylase activity"/>
    <property type="evidence" value="ECO:0007669"/>
    <property type="project" value="UniProtKB-EC"/>
</dbReference>
<gene>
    <name evidence="1" type="primary">ubiG_38</name>
    <name evidence="1" type="ORF">GALL_486490</name>
</gene>
<protein>
    <submittedName>
        <fullName evidence="1">Ubiquinone biosynthesis O-methyltransferase</fullName>
        <ecNumber evidence="1">2.1.1.222</ecNumber>
        <ecNumber evidence="1">2.1.1.64</ecNumber>
    </submittedName>
</protein>
<organism evidence="1">
    <name type="scientific">mine drainage metagenome</name>
    <dbReference type="NCBI Taxonomy" id="410659"/>
    <lineage>
        <taxon>unclassified sequences</taxon>
        <taxon>metagenomes</taxon>
        <taxon>ecological metagenomes</taxon>
    </lineage>
</organism>
<dbReference type="InterPro" id="IPR029063">
    <property type="entry name" value="SAM-dependent_MTases_sf"/>
</dbReference>